<name>A0A834Y8B4_TETSI</name>
<proteinExistence type="predicted"/>
<dbReference type="InterPro" id="IPR002110">
    <property type="entry name" value="Ankyrin_rpt"/>
</dbReference>
<dbReference type="Gene3D" id="1.25.40.20">
    <property type="entry name" value="Ankyrin repeat-containing domain"/>
    <property type="match status" value="1"/>
</dbReference>
<evidence type="ECO:0000256" key="2">
    <source>
        <dbReference type="ARBA" id="ARBA00023043"/>
    </source>
</evidence>
<dbReference type="OMA" id="STNEYVE"/>
<evidence type="ECO:0000313" key="5">
    <source>
        <dbReference type="EMBL" id="KAF8369768.1"/>
    </source>
</evidence>
<dbReference type="PROSITE" id="PS50297">
    <property type="entry name" value="ANK_REP_REGION"/>
    <property type="match status" value="1"/>
</dbReference>
<evidence type="ECO:0000256" key="1">
    <source>
        <dbReference type="ARBA" id="ARBA00022737"/>
    </source>
</evidence>
<sequence length="160" mass="18130">MERRLYEASLSGNVLSLNELMEKNELILDKISVTCFDETPLHVAAMRGHVDFAKAILSRTDLCLARDQDGRTPLHPSSSERTSRRHKELVQARPEVTRVTVDRGEDSSALMCEHNRLEALKLLVESETDDEFVNSKDDDGNTILHLATAKKQIEVRFLQT</sequence>
<dbReference type="OrthoDB" id="7729168at2759"/>
<evidence type="ECO:0000313" key="6">
    <source>
        <dbReference type="Proteomes" id="UP000655225"/>
    </source>
</evidence>
<dbReference type="EMBL" id="JABCRI010000519">
    <property type="protein sequence ID" value="KAF8369768.1"/>
    <property type="molecule type" value="Genomic_DNA"/>
</dbReference>
<dbReference type="PANTHER" id="PTHR24186:SF37">
    <property type="entry name" value="PGG DOMAIN-CONTAINING PROTEIN"/>
    <property type="match status" value="1"/>
</dbReference>
<feature type="region of interest" description="Disordered" evidence="4">
    <location>
        <begin position="67"/>
        <end position="92"/>
    </location>
</feature>
<evidence type="ECO:0000256" key="3">
    <source>
        <dbReference type="PROSITE-ProRule" id="PRU00023"/>
    </source>
</evidence>
<reference evidence="5 6" key="1">
    <citation type="submission" date="2020-04" db="EMBL/GenBank/DDBJ databases">
        <title>Plant Genome Project.</title>
        <authorList>
            <person name="Zhang R.-G."/>
        </authorList>
    </citation>
    <scope>NUCLEOTIDE SEQUENCE [LARGE SCALE GENOMIC DNA]</scope>
    <source>
        <strain evidence="5">YNK0</strain>
        <tissue evidence="5">Leaf</tissue>
    </source>
</reference>
<comment type="caution">
    <text evidence="5">The sequence shown here is derived from an EMBL/GenBank/DDBJ whole genome shotgun (WGS) entry which is preliminary data.</text>
</comment>
<accession>A0A834Y8B4</accession>
<dbReference type="PROSITE" id="PS50088">
    <property type="entry name" value="ANK_REPEAT"/>
    <property type="match status" value="1"/>
</dbReference>
<protein>
    <submittedName>
        <fullName evidence="5">Uncharacterized protein</fullName>
    </submittedName>
</protein>
<gene>
    <name evidence="5" type="ORF">HHK36_032208</name>
</gene>
<organism evidence="5 6">
    <name type="scientific">Tetracentron sinense</name>
    <name type="common">Spur-leaf</name>
    <dbReference type="NCBI Taxonomy" id="13715"/>
    <lineage>
        <taxon>Eukaryota</taxon>
        <taxon>Viridiplantae</taxon>
        <taxon>Streptophyta</taxon>
        <taxon>Embryophyta</taxon>
        <taxon>Tracheophyta</taxon>
        <taxon>Spermatophyta</taxon>
        <taxon>Magnoliopsida</taxon>
        <taxon>Trochodendrales</taxon>
        <taxon>Trochodendraceae</taxon>
        <taxon>Tetracentron</taxon>
    </lineage>
</organism>
<dbReference type="Pfam" id="PF12796">
    <property type="entry name" value="Ank_2"/>
    <property type="match status" value="1"/>
</dbReference>
<feature type="repeat" description="ANK" evidence="3">
    <location>
        <begin position="36"/>
        <end position="59"/>
    </location>
</feature>
<keyword evidence="6" id="KW-1185">Reference proteome</keyword>
<dbReference type="AlphaFoldDB" id="A0A834Y8B4"/>
<dbReference type="Pfam" id="PF13637">
    <property type="entry name" value="Ank_4"/>
    <property type="match status" value="1"/>
</dbReference>
<dbReference type="PANTHER" id="PTHR24186">
    <property type="entry name" value="PROTEIN PHOSPHATASE 1 REGULATORY SUBUNIT"/>
    <property type="match status" value="1"/>
</dbReference>
<dbReference type="SUPFAM" id="SSF48403">
    <property type="entry name" value="Ankyrin repeat"/>
    <property type="match status" value="1"/>
</dbReference>
<dbReference type="InterPro" id="IPR036770">
    <property type="entry name" value="Ankyrin_rpt-contain_sf"/>
</dbReference>
<dbReference type="GO" id="GO:0005886">
    <property type="term" value="C:plasma membrane"/>
    <property type="evidence" value="ECO:0007669"/>
    <property type="project" value="TreeGrafter"/>
</dbReference>
<keyword evidence="2 3" id="KW-0040">ANK repeat</keyword>
<evidence type="ECO:0000256" key="4">
    <source>
        <dbReference type="SAM" id="MobiDB-lite"/>
    </source>
</evidence>
<dbReference type="Proteomes" id="UP000655225">
    <property type="component" value="Unassembled WGS sequence"/>
</dbReference>
<keyword evidence="1" id="KW-0677">Repeat</keyword>